<evidence type="ECO:0000313" key="2">
    <source>
        <dbReference type="Proteomes" id="UP000805193"/>
    </source>
</evidence>
<protein>
    <submittedName>
        <fullName evidence="1">Uncharacterized protein</fullName>
    </submittedName>
</protein>
<feature type="non-terminal residue" evidence="1">
    <location>
        <position position="90"/>
    </location>
</feature>
<evidence type="ECO:0000313" key="1">
    <source>
        <dbReference type="EMBL" id="KAG0423649.1"/>
    </source>
</evidence>
<dbReference type="Proteomes" id="UP000805193">
    <property type="component" value="Unassembled WGS sequence"/>
</dbReference>
<reference evidence="1 2" key="1">
    <citation type="journal article" date="2020" name="Cell">
        <title>Large-Scale Comparative Analyses of Tick Genomes Elucidate Their Genetic Diversity and Vector Capacities.</title>
        <authorList>
            <consortium name="Tick Genome and Microbiome Consortium (TIGMIC)"/>
            <person name="Jia N."/>
            <person name="Wang J."/>
            <person name="Shi W."/>
            <person name="Du L."/>
            <person name="Sun Y."/>
            <person name="Zhan W."/>
            <person name="Jiang J.F."/>
            <person name="Wang Q."/>
            <person name="Zhang B."/>
            <person name="Ji P."/>
            <person name="Bell-Sakyi L."/>
            <person name="Cui X.M."/>
            <person name="Yuan T.T."/>
            <person name="Jiang B.G."/>
            <person name="Yang W.F."/>
            <person name="Lam T.T."/>
            <person name="Chang Q.C."/>
            <person name="Ding S.J."/>
            <person name="Wang X.J."/>
            <person name="Zhu J.G."/>
            <person name="Ruan X.D."/>
            <person name="Zhao L."/>
            <person name="Wei J.T."/>
            <person name="Ye R.Z."/>
            <person name="Que T.C."/>
            <person name="Du C.H."/>
            <person name="Zhou Y.H."/>
            <person name="Cheng J.X."/>
            <person name="Dai P.F."/>
            <person name="Guo W.B."/>
            <person name="Han X.H."/>
            <person name="Huang E.J."/>
            <person name="Li L.F."/>
            <person name="Wei W."/>
            <person name="Gao Y.C."/>
            <person name="Liu J.Z."/>
            <person name="Shao H.Z."/>
            <person name="Wang X."/>
            <person name="Wang C.C."/>
            <person name="Yang T.C."/>
            <person name="Huo Q.B."/>
            <person name="Li W."/>
            <person name="Chen H.Y."/>
            <person name="Chen S.E."/>
            <person name="Zhou L.G."/>
            <person name="Ni X.B."/>
            <person name="Tian J.H."/>
            <person name="Sheng Y."/>
            <person name="Liu T."/>
            <person name="Pan Y.S."/>
            <person name="Xia L.Y."/>
            <person name="Li J."/>
            <person name="Zhao F."/>
            <person name="Cao W.C."/>
        </authorList>
    </citation>
    <scope>NUCLEOTIDE SEQUENCE [LARGE SCALE GENOMIC DNA]</scope>
    <source>
        <strain evidence="1">Iper-2018</strain>
    </source>
</reference>
<gene>
    <name evidence="1" type="ORF">HPB47_000594</name>
</gene>
<sequence length="90" mass="10306">MALRIRLAYGTRGYELHKDEVVLFPSERTLQRRIEEVKFEPGILEELLPALKSKLETMRPQGKHCARLLDEMQVTAGSDFDPTVKKPIGL</sequence>
<proteinExistence type="predicted"/>
<dbReference type="EMBL" id="JABSTQ010010072">
    <property type="protein sequence ID" value="KAG0423649.1"/>
    <property type="molecule type" value="Genomic_DNA"/>
</dbReference>
<organism evidence="1 2">
    <name type="scientific">Ixodes persulcatus</name>
    <name type="common">Taiga tick</name>
    <dbReference type="NCBI Taxonomy" id="34615"/>
    <lineage>
        <taxon>Eukaryota</taxon>
        <taxon>Metazoa</taxon>
        <taxon>Ecdysozoa</taxon>
        <taxon>Arthropoda</taxon>
        <taxon>Chelicerata</taxon>
        <taxon>Arachnida</taxon>
        <taxon>Acari</taxon>
        <taxon>Parasitiformes</taxon>
        <taxon>Ixodida</taxon>
        <taxon>Ixodoidea</taxon>
        <taxon>Ixodidae</taxon>
        <taxon>Ixodinae</taxon>
        <taxon>Ixodes</taxon>
    </lineage>
</organism>
<name>A0AC60PTB2_IXOPE</name>
<accession>A0AC60PTB2</accession>
<keyword evidence="2" id="KW-1185">Reference proteome</keyword>
<comment type="caution">
    <text evidence="1">The sequence shown here is derived from an EMBL/GenBank/DDBJ whole genome shotgun (WGS) entry which is preliminary data.</text>
</comment>